<dbReference type="OrthoDB" id="1933281at2759"/>
<keyword evidence="2" id="KW-1185">Reference proteome</keyword>
<proteinExistence type="predicted"/>
<dbReference type="PROSITE" id="PS50896">
    <property type="entry name" value="LISH"/>
    <property type="match status" value="1"/>
</dbReference>
<protein>
    <submittedName>
        <fullName evidence="1">Uncharacterized protein</fullName>
    </submittedName>
</protein>
<evidence type="ECO:0000313" key="1">
    <source>
        <dbReference type="EMBL" id="ETO32211.1"/>
    </source>
</evidence>
<evidence type="ECO:0000313" key="2">
    <source>
        <dbReference type="Proteomes" id="UP000023152"/>
    </source>
</evidence>
<reference evidence="1 2" key="1">
    <citation type="journal article" date="2013" name="Curr. Biol.">
        <title>The Genome of the Foraminiferan Reticulomyxa filosa.</title>
        <authorList>
            <person name="Glockner G."/>
            <person name="Hulsmann N."/>
            <person name="Schleicher M."/>
            <person name="Noegel A.A."/>
            <person name="Eichinger L."/>
            <person name="Gallinger C."/>
            <person name="Pawlowski J."/>
            <person name="Sierra R."/>
            <person name="Euteneuer U."/>
            <person name="Pillet L."/>
            <person name="Moustafa A."/>
            <person name="Platzer M."/>
            <person name="Groth M."/>
            <person name="Szafranski K."/>
            <person name="Schliwa M."/>
        </authorList>
    </citation>
    <scope>NUCLEOTIDE SEQUENCE [LARGE SCALE GENOMIC DNA]</scope>
</reference>
<dbReference type="EMBL" id="ASPP01004393">
    <property type="protein sequence ID" value="ETO32211.1"/>
    <property type="molecule type" value="Genomic_DNA"/>
</dbReference>
<organism evidence="1 2">
    <name type="scientific">Reticulomyxa filosa</name>
    <dbReference type="NCBI Taxonomy" id="46433"/>
    <lineage>
        <taxon>Eukaryota</taxon>
        <taxon>Sar</taxon>
        <taxon>Rhizaria</taxon>
        <taxon>Retaria</taxon>
        <taxon>Foraminifera</taxon>
        <taxon>Monothalamids</taxon>
        <taxon>Reticulomyxidae</taxon>
        <taxon>Reticulomyxa</taxon>
    </lineage>
</organism>
<accession>X6P1V4</accession>
<gene>
    <name evidence="1" type="ORF">RFI_04905</name>
</gene>
<dbReference type="Proteomes" id="UP000023152">
    <property type="component" value="Unassembled WGS sequence"/>
</dbReference>
<dbReference type="AlphaFoldDB" id="X6P1V4"/>
<dbReference type="InterPro" id="IPR006594">
    <property type="entry name" value="LisH"/>
</dbReference>
<sequence>MKKLTGGKMETEHWWNNFDKKELNKLVLNEMYRQGRFEVARTFALEMGISEPLDEVKKFKEMWKILDSLDRFNILPALK</sequence>
<comment type="caution">
    <text evidence="1">The sequence shown here is derived from an EMBL/GenBank/DDBJ whole genome shotgun (WGS) entry which is preliminary data.</text>
</comment>
<name>X6P1V4_RETFI</name>